<name>A0A1I4LZN0_9BACI</name>
<evidence type="ECO:0000313" key="11">
    <source>
        <dbReference type="EMBL" id="SFL96394.1"/>
    </source>
</evidence>
<comment type="subunit">
    <text evidence="9">Homodimer.</text>
</comment>
<keyword evidence="5 9" id="KW-0028">Amino-acid biosynthesis</keyword>
<evidence type="ECO:0000256" key="7">
    <source>
        <dbReference type="ARBA" id="ARBA00023235"/>
    </source>
</evidence>
<dbReference type="GO" id="GO:0009089">
    <property type="term" value="P:lysine biosynthetic process via diaminopimelate"/>
    <property type="evidence" value="ECO:0007669"/>
    <property type="project" value="UniProtKB-UniRule"/>
</dbReference>
<dbReference type="HAMAP" id="MF_00197">
    <property type="entry name" value="DAP_epimerase"/>
    <property type="match status" value="1"/>
</dbReference>
<feature type="binding site" evidence="9">
    <location>
        <position position="167"/>
    </location>
    <ligand>
        <name>substrate</name>
    </ligand>
</feature>
<feature type="binding site" evidence="9">
    <location>
        <position position="200"/>
    </location>
    <ligand>
        <name>substrate</name>
    </ligand>
</feature>
<feature type="binding site" evidence="9">
    <location>
        <begin position="218"/>
        <end position="219"/>
    </location>
    <ligand>
        <name>substrate</name>
    </ligand>
</feature>
<dbReference type="STRING" id="266892.SAMN04488054_10991"/>
<dbReference type="RefSeq" id="WP_090926766.1">
    <property type="nucleotide sequence ID" value="NZ_FOTY01000009.1"/>
</dbReference>
<dbReference type="PROSITE" id="PS01326">
    <property type="entry name" value="DAP_EPIMERASE"/>
    <property type="match status" value="1"/>
</dbReference>
<keyword evidence="6 9" id="KW-0457">Lysine biosynthesis</keyword>
<feature type="binding site" evidence="9">
    <location>
        <begin position="74"/>
        <end position="75"/>
    </location>
    <ligand>
        <name>substrate</name>
    </ligand>
</feature>
<feature type="binding site" evidence="9">
    <location>
        <position position="11"/>
    </location>
    <ligand>
        <name>substrate</name>
    </ligand>
</feature>
<comment type="similarity">
    <text evidence="2 9">Belongs to the diaminopimelate epimerase family.</text>
</comment>
<dbReference type="NCBIfam" id="TIGR00652">
    <property type="entry name" value="DapF"/>
    <property type="match status" value="1"/>
</dbReference>
<dbReference type="GO" id="GO:0008837">
    <property type="term" value="F:diaminopimelate epimerase activity"/>
    <property type="evidence" value="ECO:0007669"/>
    <property type="project" value="UniProtKB-UniRule"/>
</dbReference>
<dbReference type="EC" id="5.1.1.7" evidence="3 9"/>
<keyword evidence="7 9" id="KW-0413">Isomerase</keyword>
<gene>
    <name evidence="9" type="primary">dapF</name>
    <name evidence="11" type="ORF">SAMN04488054_10991</name>
</gene>
<dbReference type="Proteomes" id="UP000199668">
    <property type="component" value="Unassembled WGS sequence"/>
</dbReference>
<dbReference type="OrthoDB" id="9805408at2"/>
<dbReference type="GO" id="GO:0005829">
    <property type="term" value="C:cytosol"/>
    <property type="evidence" value="ECO:0007669"/>
    <property type="project" value="TreeGrafter"/>
</dbReference>
<evidence type="ECO:0000256" key="8">
    <source>
        <dbReference type="ARBA" id="ARBA00051712"/>
    </source>
</evidence>
<feature type="site" description="Could be important to modulate the pK values of the two catalytic cysteine residues" evidence="9">
    <location>
        <position position="169"/>
    </location>
</feature>
<dbReference type="Gene3D" id="3.10.310.10">
    <property type="entry name" value="Diaminopimelate Epimerase, Chain A, domain 1"/>
    <property type="match status" value="2"/>
</dbReference>
<sequence length="287" mass="30998">MKFTKMHGLGNSYIYVDGFEEVLDEDGLSVLAQEVSDKNTGIGSDGLILIGPSDTADIKMRVFNADGSEAKNCGNGIRCAVKLAYENGRVNSPRIQVETLGGIMKAVLDDGDTGGKKTDVTVDMGEPHLRKQDVPMVLAGDSASQTVEEPFEFNGRRLLLTTLSMGNPHAVLFEKNLETAPVAEIGPLLENHSMFPDRANIEFVEMVNPGEMNFRVWERGSGITQACGTGACAAVAAACLTGRSRQGEEVLVHLEGGDLRITWDHDGRVWMKGPAETICHGTYIRSL</sequence>
<organism evidence="11 12">
    <name type="scientific">Salibacterium qingdaonense</name>
    <dbReference type="NCBI Taxonomy" id="266892"/>
    <lineage>
        <taxon>Bacteria</taxon>
        <taxon>Bacillati</taxon>
        <taxon>Bacillota</taxon>
        <taxon>Bacilli</taxon>
        <taxon>Bacillales</taxon>
        <taxon>Bacillaceae</taxon>
    </lineage>
</organism>
<evidence type="ECO:0000256" key="6">
    <source>
        <dbReference type="ARBA" id="ARBA00023154"/>
    </source>
</evidence>
<dbReference type="AlphaFoldDB" id="A0A1I4LZN0"/>
<dbReference type="EMBL" id="FOTY01000009">
    <property type="protein sequence ID" value="SFL96394.1"/>
    <property type="molecule type" value="Genomic_DNA"/>
</dbReference>
<protein>
    <recommendedName>
        <fullName evidence="3 9">Diaminopimelate epimerase</fullName>
        <shortName evidence="9">DAP epimerase</shortName>
        <ecNumber evidence="3 9">5.1.1.7</ecNumber>
    </recommendedName>
    <alternativeName>
        <fullName evidence="9">PLP-independent amino acid racemase</fullName>
    </alternativeName>
</protein>
<feature type="active site" description="Proton acceptor" evidence="9">
    <location>
        <position position="227"/>
    </location>
</feature>
<evidence type="ECO:0000256" key="5">
    <source>
        <dbReference type="ARBA" id="ARBA00022605"/>
    </source>
</evidence>
<evidence type="ECO:0000313" key="12">
    <source>
        <dbReference type="Proteomes" id="UP000199668"/>
    </source>
</evidence>
<dbReference type="UniPathway" id="UPA00034">
    <property type="reaction ID" value="UER00025"/>
</dbReference>
<evidence type="ECO:0000256" key="1">
    <source>
        <dbReference type="ARBA" id="ARBA00005196"/>
    </source>
</evidence>
<feature type="binding site" evidence="9">
    <location>
        <position position="64"/>
    </location>
    <ligand>
        <name>substrate</name>
    </ligand>
</feature>
<feature type="site" description="Could be important to modulate the pK values of the two catalytic cysteine residues" evidence="9">
    <location>
        <position position="218"/>
    </location>
</feature>
<evidence type="ECO:0000256" key="2">
    <source>
        <dbReference type="ARBA" id="ARBA00010219"/>
    </source>
</evidence>
<dbReference type="Pfam" id="PF01678">
    <property type="entry name" value="DAP_epimerase"/>
    <property type="match status" value="2"/>
</dbReference>
<reference evidence="11 12" key="1">
    <citation type="submission" date="2016-10" db="EMBL/GenBank/DDBJ databases">
        <authorList>
            <person name="de Groot N.N."/>
        </authorList>
    </citation>
    <scope>NUCLEOTIDE SEQUENCE [LARGE SCALE GENOMIC DNA]</scope>
    <source>
        <strain evidence="11 12">CGMCC 1.6134</strain>
    </source>
</reference>
<evidence type="ECO:0000256" key="4">
    <source>
        <dbReference type="ARBA" id="ARBA00022490"/>
    </source>
</evidence>
<comment type="subcellular location">
    <subcellularLocation>
        <location evidence="9">Cytoplasm</location>
    </subcellularLocation>
</comment>
<comment type="function">
    <text evidence="9">Catalyzes the stereoinversion of LL-2,6-diaminopimelate (L,L-DAP) to meso-diaminopimelate (meso-DAP), a precursor of L-lysine and an essential component of the bacterial peptidoglycan.</text>
</comment>
<keyword evidence="12" id="KW-1185">Reference proteome</keyword>
<evidence type="ECO:0000256" key="3">
    <source>
        <dbReference type="ARBA" id="ARBA00013080"/>
    </source>
</evidence>
<dbReference type="PANTHER" id="PTHR31689:SF0">
    <property type="entry name" value="DIAMINOPIMELATE EPIMERASE"/>
    <property type="match status" value="1"/>
</dbReference>
<feature type="active site" description="Proton donor" evidence="9">
    <location>
        <position position="73"/>
    </location>
</feature>
<dbReference type="SUPFAM" id="SSF54506">
    <property type="entry name" value="Diaminopimelate epimerase-like"/>
    <property type="match status" value="1"/>
</dbReference>
<comment type="catalytic activity">
    <reaction evidence="8 9">
        <text>(2S,6S)-2,6-diaminopimelate = meso-2,6-diaminopimelate</text>
        <dbReference type="Rhea" id="RHEA:15393"/>
        <dbReference type="ChEBI" id="CHEBI:57609"/>
        <dbReference type="ChEBI" id="CHEBI:57791"/>
        <dbReference type="EC" id="5.1.1.7"/>
    </reaction>
</comment>
<feature type="active site" evidence="10">
    <location>
        <position position="73"/>
    </location>
</feature>
<dbReference type="InterPro" id="IPR001653">
    <property type="entry name" value="DAP_epimerase_DapF"/>
</dbReference>
<keyword evidence="4 9" id="KW-0963">Cytoplasm</keyword>
<accession>A0A1I4LZN0</accession>
<evidence type="ECO:0000256" key="10">
    <source>
        <dbReference type="PROSITE-ProRule" id="PRU10125"/>
    </source>
</evidence>
<dbReference type="PANTHER" id="PTHR31689">
    <property type="entry name" value="DIAMINOPIMELATE EPIMERASE, CHLOROPLASTIC"/>
    <property type="match status" value="1"/>
</dbReference>
<proteinExistence type="inferred from homology"/>
<dbReference type="FunFam" id="3.10.310.10:FF:000004">
    <property type="entry name" value="Diaminopimelate epimerase"/>
    <property type="match status" value="1"/>
</dbReference>
<evidence type="ECO:0000256" key="9">
    <source>
        <dbReference type="HAMAP-Rule" id="MF_00197"/>
    </source>
</evidence>
<comment type="pathway">
    <text evidence="1 9">Amino-acid biosynthesis; L-lysine biosynthesis via DAP pathway; DL-2,6-diaminopimelate from LL-2,6-diaminopimelate: step 1/1.</text>
</comment>
<dbReference type="InterPro" id="IPR018510">
    <property type="entry name" value="DAP_epimerase_AS"/>
</dbReference>
<feature type="binding site" evidence="9">
    <location>
        <begin position="228"/>
        <end position="229"/>
    </location>
    <ligand>
        <name>substrate</name>
    </ligand>
</feature>
<comment type="caution">
    <text evidence="9">Lacks conserved residue(s) required for the propagation of feature annotation.</text>
</comment>